<proteinExistence type="predicted"/>
<feature type="non-terminal residue" evidence="2">
    <location>
        <position position="1"/>
    </location>
</feature>
<evidence type="ECO:0000313" key="3">
    <source>
        <dbReference type="Proteomes" id="UP000626109"/>
    </source>
</evidence>
<feature type="compositionally biased region" description="Gly residues" evidence="1">
    <location>
        <begin position="1"/>
        <end position="12"/>
    </location>
</feature>
<feature type="region of interest" description="Disordered" evidence="1">
    <location>
        <begin position="318"/>
        <end position="479"/>
    </location>
</feature>
<organism evidence="2 3">
    <name type="scientific">Polarella glacialis</name>
    <name type="common">Dinoflagellate</name>
    <dbReference type="NCBI Taxonomy" id="89957"/>
    <lineage>
        <taxon>Eukaryota</taxon>
        <taxon>Sar</taxon>
        <taxon>Alveolata</taxon>
        <taxon>Dinophyceae</taxon>
        <taxon>Suessiales</taxon>
        <taxon>Suessiaceae</taxon>
        <taxon>Polarella</taxon>
    </lineage>
</organism>
<evidence type="ECO:0000256" key="1">
    <source>
        <dbReference type="SAM" id="MobiDB-lite"/>
    </source>
</evidence>
<dbReference type="Proteomes" id="UP000626109">
    <property type="component" value="Unassembled WGS sequence"/>
</dbReference>
<comment type="caution">
    <text evidence="2">The sequence shown here is derived from an EMBL/GenBank/DDBJ whole genome shotgun (WGS) entry which is preliminary data.</text>
</comment>
<feature type="compositionally biased region" description="Polar residues" evidence="1">
    <location>
        <begin position="168"/>
        <end position="177"/>
    </location>
</feature>
<evidence type="ECO:0000313" key="2">
    <source>
        <dbReference type="EMBL" id="CAE8743286.1"/>
    </source>
</evidence>
<sequence>MIGGTAEGGGNGEARREAEEAGEAGARGEKAVTDNEEPSLAIPYTDRQEPNREKQTERSSARIVSFQSAHVHNEEPSLAVPCTDRLEPNQAKLRKDNEFPKCTTSKADNEEPNRAKLRTDNELQSAEGPRLTMRSPALEPNRAKLRQDNEQEPNREKLRKDNELPKCTKSTTDTTEPSLAIPYLPKCTTSKTDNEEPSLVIPYTDRLEPNRANLRKGSISELCGYRSVSCQLFPWAHTISALTLRKQVCELSAVPSDPDTTQVRTFVTMSEQGLNSELCGYRSVYNQLFPWTQIRSQSVYYQLSPWAQIRSQLRNWTRRPAALQDPGTAEGGGNGEARREAEEAGEAGTRGEKAVVGPAGGGAANNPRLTMRSPALPSHTLTGRLEPNRAKLRKGNEFPKRTTSKADHEEPNRAKLRTDDELPKCTRSKTDHEEPSLAILCTDRLEPNRAKLRKDNEQEPNREKLRKDNELPKCTKSTT</sequence>
<feature type="compositionally biased region" description="Basic and acidic residues" evidence="1">
    <location>
        <begin position="107"/>
        <end position="121"/>
    </location>
</feature>
<dbReference type="AlphaFoldDB" id="A0A813M167"/>
<feature type="compositionally biased region" description="Basic and acidic residues" evidence="1">
    <location>
        <begin position="141"/>
        <end position="166"/>
    </location>
</feature>
<gene>
    <name evidence="2" type="ORF">PGLA2088_LOCUS51325</name>
</gene>
<feature type="compositionally biased region" description="Basic and acidic residues" evidence="1">
    <location>
        <begin position="443"/>
        <end position="473"/>
    </location>
</feature>
<reference evidence="2" key="1">
    <citation type="submission" date="2021-02" db="EMBL/GenBank/DDBJ databases">
        <authorList>
            <person name="Dougan E. K."/>
            <person name="Rhodes N."/>
            <person name="Thang M."/>
            <person name="Chan C."/>
        </authorList>
    </citation>
    <scope>NUCLEOTIDE SEQUENCE</scope>
</reference>
<protein>
    <submittedName>
        <fullName evidence="2">Uncharacterized protein</fullName>
    </submittedName>
</protein>
<feature type="compositionally biased region" description="Basic and acidic residues" evidence="1">
    <location>
        <begin position="386"/>
        <end position="435"/>
    </location>
</feature>
<dbReference type="EMBL" id="CAJNNW010037622">
    <property type="protein sequence ID" value="CAE8743286.1"/>
    <property type="molecule type" value="Genomic_DNA"/>
</dbReference>
<feature type="region of interest" description="Disordered" evidence="1">
    <location>
        <begin position="1"/>
        <end position="196"/>
    </location>
</feature>
<accession>A0A813M167</accession>
<name>A0A813M167_POLGL</name>
<feature type="compositionally biased region" description="Basic and acidic residues" evidence="1">
    <location>
        <begin position="46"/>
        <end position="60"/>
    </location>
</feature>